<dbReference type="Proteomes" id="UP000298631">
    <property type="component" value="Chromosome"/>
</dbReference>
<dbReference type="PROSITE" id="PS51900">
    <property type="entry name" value="CB"/>
    <property type="match status" value="1"/>
</dbReference>
<dbReference type="KEGG" id="pseb:EOK75_01035"/>
<evidence type="ECO:0000256" key="2">
    <source>
        <dbReference type="PROSITE-ProRule" id="PRU01248"/>
    </source>
</evidence>
<keyword evidence="2" id="KW-0238">DNA-binding</keyword>
<gene>
    <name evidence="4" type="ORF">EOK75_01035</name>
</gene>
<dbReference type="GO" id="GO:0003677">
    <property type="term" value="F:DNA binding"/>
    <property type="evidence" value="ECO:0007669"/>
    <property type="project" value="UniProtKB-UniRule"/>
</dbReference>
<name>A0A4P8ECD8_9RHOB</name>
<organism evidence="4 5">
    <name type="scientific">Pseudorhodobacter turbinis</name>
    <dbReference type="NCBI Taxonomy" id="2500533"/>
    <lineage>
        <taxon>Bacteria</taxon>
        <taxon>Pseudomonadati</taxon>
        <taxon>Pseudomonadota</taxon>
        <taxon>Alphaproteobacteria</taxon>
        <taxon>Rhodobacterales</taxon>
        <taxon>Paracoccaceae</taxon>
        <taxon>Pseudorhodobacter</taxon>
    </lineage>
</organism>
<dbReference type="OrthoDB" id="7222937at2"/>
<dbReference type="AlphaFoldDB" id="A0A4P8ECD8"/>
<keyword evidence="1" id="KW-0229">DNA integration</keyword>
<evidence type="ECO:0000259" key="3">
    <source>
        <dbReference type="PROSITE" id="PS51900"/>
    </source>
</evidence>
<dbReference type="EMBL" id="CP039964">
    <property type="protein sequence ID" value="QCO54530.1"/>
    <property type="molecule type" value="Genomic_DNA"/>
</dbReference>
<evidence type="ECO:0000313" key="4">
    <source>
        <dbReference type="EMBL" id="QCO54530.1"/>
    </source>
</evidence>
<feature type="domain" description="Core-binding (CB)" evidence="3">
    <location>
        <begin position="69"/>
        <end position="161"/>
    </location>
</feature>
<dbReference type="GO" id="GO:0015074">
    <property type="term" value="P:DNA integration"/>
    <property type="evidence" value="ECO:0007669"/>
    <property type="project" value="UniProtKB-KW"/>
</dbReference>
<evidence type="ECO:0000256" key="1">
    <source>
        <dbReference type="ARBA" id="ARBA00022908"/>
    </source>
</evidence>
<keyword evidence="5" id="KW-1185">Reference proteome</keyword>
<dbReference type="InterPro" id="IPR011010">
    <property type="entry name" value="DNA_brk_join_enz"/>
</dbReference>
<dbReference type="SUPFAM" id="SSF56349">
    <property type="entry name" value="DNA breaking-rejoining enzymes"/>
    <property type="match status" value="1"/>
</dbReference>
<dbReference type="RefSeq" id="WP_137192211.1">
    <property type="nucleotide sequence ID" value="NZ_CP039964.1"/>
</dbReference>
<evidence type="ECO:0000313" key="5">
    <source>
        <dbReference type="Proteomes" id="UP000298631"/>
    </source>
</evidence>
<dbReference type="InterPro" id="IPR044068">
    <property type="entry name" value="CB"/>
</dbReference>
<reference evidence="4 5" key="1">
    <citation type="submission" date="2019-05" db="EMBL/GenBank/DDBJ databases">
        <title>Pseudorhodobacter turbinis sp. nov., isolated from the gut of the Korean turban shell.</title>
        <authorList>
            <person name="Jeong Y.-S."/>
            <person name="Kang W.-R."/>
            <person name="Bae J.-W."/>
        </authorList>
    </citation>
    <scope>NUCLEOTIDE SEQUENCE [LARGE SCALE GENOMIC DNA]</scope>
    <source>
        <strain evidence="4 5">S12M18</strain>
    </source>
</reference>
<accession>A0A4P8ECD8</accession>
<protein>
    <recommendedName>
        <fullName evidence="3">Core-binding (CB) domain-containing protein</fullName>
    </recommendedName>
</protein>
<proteinExistence type="predicted"/>
<sequence>MAGDTVLASQRFDAAQKLAQIRGYRYLTAEHVAKLPREDLLSRIETVEAQRSEPQEAAALLGGVTPPAITVEGALELYWGFSRDKIQGKSKDQIRRWRNPIKKAVSNFIGVVGDKPIAEITGDDMLDFREWWMDKIENEELTPNSANKDLIHLGSVLKSVNKLKRLGLVLPLSDLSIKEKVAAPRPPFSRDWIMEKLLAPGALDGLNDQARAIFLVMVNTGARPSELAALAHHPGS</sequence>